<accession>A0A5B8U8A8</accession>
<keyword evidence="3" id="KW-1185">Reference proteome</keyword>
<dbReference type="Gene3D" id="3.40.50.2020">
    <property type="match status" value="1"/>
</dbReference>
<dbReference type="EMBL" id="CP042430">
    <property type="protein sequence ID" value="QEC49048.1"/>
    <property type="molecule type" value="Genomic_DNA"/>
</dbReference>
<dbReference type="KEGG" id="bsol:FSW04_16690"/>
<feature type="domain" description="Phosphoribosyltransferase" evidence="1">
    <location>
        <begin position="32"/>
        <end position="169"/>
    </location>
</feature>
<dbReference type="AlphaFoldDB" id="A0A5B8U8A8"/>
<dbReference type="CDD" id="cd06223">
    <property type="entry name" value="PRTases_typeI"/>
    <property type="match status" value="1"/>
</dbReference>
<keyword evidence="2" id="KW-0328">Glycosyltransferase</keyword>
<dbReference type="InterPro" id="IPR029057">
    <property type="entry name" value="PRTase-like"/>
</dbReference>
<proteinExistence type="predicted"/>
<dbReference type="Gene3D" id="3.30.1310.20">
    <property type="entry name" value="PRTase-like"/>
    <property type="match status" value="1"/>
</dbReference>
<dbReference type="RefSeq" id="WP_146921266.1">
    <property type="nucleotide sequence ID" value="NZ_CP042430.1"/>
</dbReference>
<sequence length="220" mass="22679">MSLRPRPASPFADRTAAGDVLGAEVARLLAGEPAPVVLGLPRGGVPVAAGVARALGAPLDVLVVRKLGVPGHEELAFGALASGGVRVLNDDVVAEAGLGEDEMAEVARREGAELERREHRYRPGRPPVEVQGRTVDLVDDGLATGATMSAAVHAVRVRAARRVVVAVPVGSAFACDRLAAEADALLCCLEPVRFQAVGRWYRDFTAVGDDAVAAILASGG</sequence>
<gene>
    <name evidence="2" type="ORF">FSW04_16690</name>
</gene>
<dbReference type="OrthoDB" id="9810066at2"/>
<evidence type="ECO:0000259" key="1">
    <source>
        <dbReference type="Pfam" id="PF00156"/>
    </source>
</evidence>
<evidence type="ECO:0000313" key="3">
    <source>
        <dbReference type="Proteomes" id="UP000321805"/>
    </source>
</evidence>
<dbReference type="Pfam" id="PF00156">
    <property type="entry name" value="Pribosyltran"/>
    <property type="match status" value="1"/>
</dbReference>
<dbReference type="SUPFAM" id="SSF53271">
    <property type="entry name" value="PRTase-like"/>
    <property type="match status" value="1"/>
</dbReference>
<reference evidence="2 3" key="1">
    <citation type="journal article" date="2018" name="J. Microbiol.">
        <title>Baekduia soli gen. nov., sp. nov., a novel bacterium isolated from the soil of Baekdu Mountain and proposal of a novel family name, Baekduiaceae fam. nov.</title>
        <authorList>
            <person name="An D.S."/>
            <person name="Siddiqi M.Z."/>
            <person name="Kim K.H."/>
            <person name="Yu H.S."/>
            <person name="Im W.T."/>
        </authorList>
    </citation>
    <scope>NUCLEOTIDE SEQUENCE [LARGE SCALE GENOMIC DNA]</scope>
    <source>
        <strain evidence="2 3">BR7-21</strain>
    </source>
</reference>
<dbReference type="Proteomes" id="UP000321805">
    <property type="component" value="Chromosome"/>
</dbReference>
<organism evidence="2 3">
    <name type="scientific">Baekduia soli</name>
    <dbReference type="NCBI Taxonomy" id="496014"/>
    <lineage>
        <taxon>Bacteria</taxon>
        <taxon>Bacillati</taxon>
        <taxon>Actinomycetota</taxon>
        <taxon>Thermoleophilia</taxon>
        <taxon>Solirubrobacterales</taxon>
        <taxon>Baekduiaceae</taxon>
        <taxon>Baekduia</taxon>
    </lineage>
</organism>
<protein>
    <submittedName>
        <fullName evidence="2">Phosphoribosyltransferase</fullName>
    </submittedName>
</protein>
<evidence type="ECO:0000313" key="2">
    <source>
        <dbReference type="EMBL" id="QEC49048.1"/>
    </source>
</evidence>
<keyword evidence="2" id="KW-0808">Transferase</keyword>
<dbReference type="GO" id="GO:0016757">
    <property type="term" value="F:glycosyltransferase activity"/>
    <property type="evidence" value="ECO:0007669"/>
    <property type="project" value="UniProtKB-KW"/>
</dbReference>
<name>A0A5B8U8A8_9ACTN</name>
<dbReference type="InterPro" id="IPR000836">
    <property type="entry name" value="PRTase_dom"/>
</dbReference>